<sequence length="314" mass="34598">MKKKLLNQIIGTKYPIIMAPMFLVTNAKMMIEALNSGIAACIPALNFRTDQELRDAIKEIRKSTDSKGLGVNLIVNKSNRKMHQQLETCIKLKIDFIITSLGNPKEVIELCKLNNIKVFCDVIDANYAEKVEKLGADAIVAVNKNAGGHAGTLSSEELISKIKEKCSIPIISAGGVGSKIGITEKLQQGYSGLSIGSPFIACEEADISIKYKQACVDYGAEDIVLTTKISGTPCTVINTPYVQKVGTHQNFLEKILTKNKRIKKWVKMITYLKGMKSVRDAAFSSTYKTVWCAGKSIEYTNEILPVKKIVQKFI</sequence>
<evidence type="ECO:0000313" key="6">
    <source>
        <dbReference type="EMBL" id="ADI17790.1"/>
    </source>
</evidence>
<organism evidence="6">
    <name type="scientific">uncultured Sphingobacteriales bacterium HF0130_33B19</name>
    <dbReference type="NCBI Taxonomy" id="710991"/>
    <lineage>
        <taxon>Bacteria</taxon>
        <taxon>Pseudomonadati</taxon>
        <taxon>Bacteroidota</taxon>
        <taxon>Sphingobacteriia</taxon>
        <taxon>Sphingobacteriales</taxon>
        <taxon>environmental samples</taxon>
    </lineage>
</organism>
<reference evidence="6" key="1">
    <citation type="journal article" date="2011" name="Environ. Microbiol.">
        <title>Time-series analyses of Monterey Bay coastal microbial picoplankton using a 'genome proxy' microarray.</title>
        <authorList>
            <person name="Rich V.I."/>
            <person name="Pham V.D."/>
            <person name="Eppley J."/>
            <person name="Shi Y."/>
            <person name="DeLong E.F."/>
        </authorList>
    </citation>
    <scope>NUCLEOTIDE SEQUENCE</scope>
</reference>
<comment type="similarity">
    <text evidence="1">Belongs to the nitronate monooxygenase family. NMO class I subfamily.</text>
</comment>
<evidence type="ECO:0000256" key="5">
    <source>
        <dbReference type="ARBA" id="ARBA00023033"/>
    </source>
</evidence>
<keyword evidence="2" id="KW-0285">Flavoprotein</keyword>
<evidence type="ECO:0000256" key="4">
    <source>
        <dbReference type="ARBA" id="ARBA00023002"/>
    </source>
</evidence>
<evidence type="ECO:0000256" key="3">
    <source>
        <dbReference type="ARBA" id="ARBA00022643"/>
    </source>
</evidence>
<dbReference type="EMBL" id="GU474874">
    <property type="protein sequence ID" value="ADI17790.1"/>
    <property type="molecule type" value="Genomic_DNA"/>
</dbReference>
<dbReference type="InterPro" id="IPR013785">
    <property type="entry name" value="Aldolase_TIM"/>
</dbReference>
<dbReference type="CDD" id="cd04730">
    <property type="entry name" value="NPD_like"/>
    <property type="match status" value="1"/>
</dbReference>
<keyword evidence="5" id="KW-0503">Monooxygenase</keyword>
<dbReference type="SUPFAM" id="SSF51412">
    <property type="entry name" value="Inosine monophosphate dehydrogenase (IMPDH)"/>
    <property type="match status" value="1"/>
</dbReference>
<dbReference type="GO" id="GO:0018580">
    <property type="term" value="F:nitronate monooxygenase activity"/>
    <property type="evidence" value="ECO:0007669"/>
    <property type="project" value="InterPro"/>
</dbReference>
<name>E0XTP9_9SPHI</name>
<dbReference type="InterPro" id="IPR004136">
    <property type="entry name" value="NMO"/>
</dbReference>
<protein>
    <submittedName>
        <fullName evidence="6">Dioxygenases related to 2-nitropropane dioxygenase</fullName>
    </submittedName>
</protein>
<accession>E0XTP9</accession>
<dbReference type="AlphaFoldDB" id="E0XTP9"/>
<evidence type="ECO:0000256" key="1">
    <source>
        <dbReference type="ARBA" id="ARBA00009881"/>
    </source>
</evidence>
<keyword evidence="6" id="KW-0223">Dioxygenase</keyword>
<keyword evidence="4" id="KW-0560">Oxidoreductase</keyword>
<dbReference type="PANTHER" id="PTHR42747:SF4">
    <property type="entry name" value="BLR1330 PROTEIN"/>
    <property type="match status" value="1"/>
</dbReference>
<dbReference type="PANTHER" id="PTHR42747">
    <property type="entry name" value="NITRONATE MONOOXYGENASE-RELATED"/>
    <property type="match status" value="1"/>
</dbReference>
<dbReference type="GO" id="GO:0051213">
    <property type="term" value="F:dioxygenase activity"/>
    <property type="evidence" value="ECO:0007669"/>
    <property type="project" value="UniProtKB-KW"/>
</dbReference>
<evidence type="ECO:0000256" key="2">
    <source>
        <dbReference type="ARBA" id="ARBA00022630"/>
    </source>
</evidence>
<keyword evidence="3" id="KW-0288">FMN</keyword>
<proteinExistence type="inferred from homology"/>
<dbReference type="Gene3D" id="3.20.20.70">
    <property type="entry name" value="Aldolase class I"/>
    <property type="match status" value="1"/>
</dbReference>
<dbReference type="Pfam" id="PF03060">
    <property type="entry name" value="NMO"/>
    <property type="match status" value="1"/>
</dbReference>